<proteinExistence type="predicted"/>
<feature type="region of interest" description="Disordered" evidence="2">
    <location>
        <begin position="260"/>
        <end position="298"/>
    </location>
</feature>
<dbReference type="AlphaFoldDB" id="A0A7S0ULS0"/>
<gene>
    <name evidence="3" type="ORF">PPAR00522_LOCUS102</name>
</gene>
<feature type="coiled-coil region" evidence="1">
    <location>
        <begin position="43"/>
        <end position="102"/>
    </location>
</feature>
<feature type="coiled-coil region" evidence="1">
    <location>
        <begin position="547"/>
        <end position="574"/>
    </location>
</feature>
<name>A0A7S0ULS0_9CHLO</name>
<dbReference type="EMBL" id="HBFM01000158">
    <property type="protein sequence ID" value="CAD8763719.1"/>
    <property type="molecule type" value="Transcribed_RNA"/>
</dbReference>
<accession>A0A7S0ULS0</accession>
<organism evidence="3">
    <name type="scientific">Polytomella parva</name>
    <dbReference type="NCBI Taxonomy" id="51329"/>
    <lineage>
        <taxon>Eukaryota</taxon>
        <taxon>Viridiplantae</taxon>
        <taxon>Chlorophyta</taxon>
        <taxon>core chlorophytes</taxon>
        <taxon>Chlorophyceae</taxon>
        <taxon>CS clade</taxon>
        <taxon>Chlamydomonadales</taxon>
        <taxon>Chlamydomonadaceae</taxon>
        <taxon>Polytomella</taxon>
    </lineage>
</organism>
<sequence length="608" mass="68468">MALIDDDTLSDIYGSEVDSEDIAQAVAIINHFKGENATLRGNFNTLKKEYICLDNNNKKLQSKYDALIEEKKSMEKQYQSVCQSWKVELDEKTKQFEEAKAQILAPRDIELLKIKLMEDIEGPYKSKITTLEEELSVARKTQLKEKRAHDQLKNEIQTLELRQRQKDEQSRIDHHGMESEARDRTKKIAELEAKCAAAEAALRTAHRDIESLRYKVSSMLVEIEDIRRQRAEAISEGERAAAAAEREKNELAAAAAELAASRDAAERRHRLTVTERDEAAAAASRAHKHALDTQTRLSESERRLAALQREFDAQTRSVTESSVSEMTRLRRRTEEVEDQLRMAVAEAVETKLKSAAATRETETALEKKVAALRKELTEKERSMMEKTDEAVEKAETRAHQAEASRHEMELRLATLRAESELAAREMAAAAVQLDEIQRRELAARTEAAAAKEELLELRGALVKMDLNLEVSRQRQAELSAKVEEEERRRRPLEEACEMMRQQMEAASSALTMERANAEKAAADLCQVAAGEKKALVKQMKAATKELMTRCAAENAKYKRRLRKARDAVMAAHEEAALARLSHLDEQTLLADLTAATAAVSVTKPAITS</sequence>
<feature type="region of interest" description="Disordered" evidence="2">
    <location>
        <begin position="162"/>
        <end position="184"/>
    </location>
</feature>
<reference evidence="3" key="1">
    <citation type="submission" date="2021-01" db="EMBL/GenBank/DDBJ databases">
        <authorList>
            <person name="Corre E."/>
            <person name="Pelletier E."/>
            <person name="Niang G."/>
            <person name="Scheremetjew M."/>
            <person name="Finn R."/>
            <person name="Kale V."/>
            <person name="Holt S."/>
            <person name="Cochrane G."/>
            <person name="Meng A."/>
            <person name="Brown T."/>
            <person name="Cohen L."/>
        </authorList>
    </citation>
    <scope>NUCLEOTIDE SEQUENCE</scope>
    <source>
        <strain evidence="3">SAG 63-3</strain>
    </source>
</reference>
<evidence type="ECO:0000313" key="3">
    <source>
        <dbReference type="EMBL" id="CAD8763719.1"/>
    </source>
</evidence>
<protein>
    <submittedName>
        <fullName evidence="3">Uncharacterized protein</fullName>
    </submittedName>
</protein>
<keyword evidence="1" id="KW-0175">Coiled coil</keyword>
<evidence type="ECO:0000256" key="2">
    <source>
        <dbReference type="SAM" id="MobiDB-lite"/>
    </source>
</evidence>
<evidence type="ECO:0000256" key="1">
    <source>
        <dbReference type="SAM" id="Coils"/>
    </source>
</evidence>